<dbReference type="PIRSF" id="PIRSF001415">
    <property type="entry name" value="Porphbilin_synth"/>
    <property type="match status" value="1"/>
</dbReference>
<evidence type="ECO:0000256" key="11">
    <source>
        <dbReference type="PIRSR" id="PIRSR001415-3"/>
    </source>
</evidence>
<proteinExistence type="inferred from homology"/>
<keyword evidence="5" id="KW-0350">Heme biosynthesis</keyword>
<evidence type="ECO:0000256" key="10">
    <source>
        <dbReference type="PIRSR" id="PIRSR001415-2"/>
    </source>
</evidence>
<dbReference type="RefSeq" id="WP_054198276.1">
    <property type="nucleotide sequence ID" value="NZ_CAWUYM010000023.1"/>
</dbReference>
<dbReference type="PATRIC" id="fig|35818.11.peg.1786"/>
<dbReference type="FunFam" id="3.20.20.70:FF:000019">
    <property type="entry name" value="Delta-aminolevulinic acid dehydratase"/>
    <property type="match status" value="1"/>
</dbReference>
<evidence type="ECO:0000313" key="15">
    <source>
        <dbReference type="EMBL" id="KPH55403.1"/>
    </source>
</evidence>
<dbReference type="Pfam" id="PF00490">
    <property type="entry name" value="ALAD"/>
    <property type="match status" value="1"/>
</dbReference>
<feature type="binding site" evidence="11">
    <location>
        <position position="127"/>
    </location>
    <ligand>
        <name>Zn(2+)</name>
        <dbReference type="ChEBI" id="CHEBI:29105"/>
        <note>catalytic</note>
    </ligand>
</feature>
<keyword evidence="6 13" id="KW-0456">Lyase</keyword>
<dbReference type="SUPFAM" id="SSF51569">
    <property type="entry name" value="Aldolase"/>
    <property type="match status" value="1"/>
</dbReference>
<dbReference type="UniPathway" id="UPA00251">
    <property type="reaction ID" value="UER00318"/>
</dbReference>
<keyword evidence="11" id="KW-0862">Zinc</keyword>
<evidence type="ECO:0000256" key="8">
    <source>
        <dbReference type="ARBA" id="ARBA00047651"/>
    </source>
</evidence>
<gene>
    <name evidence="15" type="ORF">HPU229334_09045</name>
</gene>
<evidence type="ECO:0000256" key="2">
    <source>
        <dbReference type="ARBA" id="ARBA00008055"/>
    </source>
</evidence>
<feature type="binding site" evidence="12">
    <location>
        <position position="232"/>
    </location>
    <ligand>
        <name>Mg(2+)</name>
        <dbReference type="ChEBI" id="CHEBI:18420"/>
    </ligand>
</feature>
<reference evidence="15 16" key="1">
    <citation type="submission" date="2014-06" db="EMBL/GenBank/DDBJ databases">
        <title>Helicobacter pullorum isolates in fresh chicken meat - phenotypic and genotypic features.</title>
        <authorList>
            <person name="Borges V."/>
            <person name="Santos A."/>
            <person name="Correia C.B."/>
            <person name="Saraiva M."/>
            <person name="Menard A."/>
            <person name="Vieira L."/>
            <person name="Sampaio D.A."/>
            <person name="Gomes J.P."/>
            <person name="Oleastro M."/>
        </authorList>
    </citation>
    <scope>NUCLEOTIDE SEQUENCE [LARGE SCALE GENOMIC DNA]</scope>
    <source>
        <strain evidence="15 16">229334/12</strain>
    </source>
</reference>
<dbReference type="CDD" id="cd00384">
    <property type="entry name" value="ALAD_PBGS"/>
    <property type="match status" value="1"/>
</dbReference>
<organism evidence="15 16">
    <name type="scientific">Helicobacter pullorum</name>
    <dbReference type="NCBI Taxonomy" id="35818"/>
    <lineage>
        <taxon>Bacteria</taxon>
        <taxon>Pseudomonadati</taxon>
        <taxon>Campylobacterota</taxon>
        <taxon>Epsilonproteobacteria</taxon>
        <taxon>Campylobacterales</taxon>
        <taxon>Helicobacteraceae</taxon>
        <taxon>Helicobacter</taxon>
    </lineage>
</organism>
<dbReference type="EC" id="4.2.1.24" evidence="3 13"/>
<dbReference type="PROSITE" id="PS00169">
    <property type="entry name" value="D_ALA_DEHYDRATASE"/>
    <property type="match status" value="1"/>
</dbReference>
<dbReference type="GO" id="GO:0008270">
    <property type="term" value="F:zinc ion binding"/>
    <property type="evidence" value="ECO:0007669"/>
    <property type="project" value="TreeGrafter"/>
</dbReference>
<dbReference type="GO" id="GO:0004655">
    <property type="term" value="F:porphobilinogen synthase activity"/>
    <property type="evidence" value="ECO:0007669"/>
    <property type="project" value="UniProtKB-EC"/>
</dbReference>
<feature type="binding site" evidence="11">
    <location>
        <position position="119"/>
    </location>
    <ligand>
        <name>Zn(2+)</name>
        <dbReference type="ChEBI" id="CHEBI:29105"/>
        <note>catalytic</note>
    </ligand>
</feature>
<comment type="catalytic activity">
    <reaction evidence="8 13">
        <text>2 5-aminolevulinate = porphobilinogen + 2 H2O + H(+)</text>
        <dbReference type="Rhea" id="RHEA:24064"/>
        <dbReference type="ChEBI" id="CHEBI:15377"/>
        <dbReference type="ChEBI" id="CHEBI:15378"/>
        <dbReference type="ChEBI" id="CHEBI:58126"/>
        <dbReference type="ChEBI" id="CHEBI:356416"/>
        <dbReference type="EC" id="4.2.1.24"/>
    </reaction>
</comment>
<accession>A0A0N1MQC6</accession>
<feature type="binding site" evidence="11">
    <location>
        <position position="117"/>
    </location>
    <ligand>
        <name>Zn(2+)</name>
        <dbReference type="ChEBI" id="CHEBI:29105"/>
        <note>catalytic</note>
    </ligand>
</feature>
<dbReference type="PRINTS" id="PR00144">
    <property type="entry name" value="DALDHYDRTASE"/>
</dbReference>
<feature type="binding site" evidence="10">
    <location>
        <position position="273"/>
    </location>
    <ligand>
        <name>5-aminolevulinate</name>
        <dbReference type="ChEBI" id="CHEBI:356416"/>
        <label>2</label>
    </ligand>
</feature>
<evidence type="ECO:0000256" key="12">
    <source>
        <dbReference type="PIRSR" id="PIRSR001415-5"/>
    </source>
</evidence>
<dbReference type="PANTHER" id="PTHR11458">
    <property type="entry name" value="DELTA-AMINOLEVULINIC ACID DEHYDRATASE"/>
    <property type="match status" value="1"/>
</dbReference>
<dbReference type="PANTHER" id="PTHR11458:SF0">
    <property type="entry name" value="DELTA-AMINOLEVULINIC ACID DEHYDRATASE"/>
    <property type="match status" value="1"/>
</dbReference>
<dbReference type="NCBIfam" id="NF006762">
    <property type="entry name" value="PRK09283.1"/>
    <property type="match status" value="1"/>
</dbReference>
<evidence type="ECO:0000256" key="1">
    <source>
        <dbReference type="ARBA" id="ARBA00004694"/>
    </source>
</evidence>
<name>A0A0N1MQC6_9HELI</name>
<keyword evidence="12" id="KW-0460">Magnesium</keyword>
<dbReference type="SMART" id="SM01004">
    <property type="entry name" value="ALAD"/>
    <property type="match status" value="1"/>
</dbReference>
<evidence type="ECO:0000256" key="5">
    <source>
        <dbReference type="ARBA" id="ARBA00023133"/>
    </source>
</evidence>
<dbReference type="GO" id="GO:0006782">
    <property type="term" value="P:protoporphyrinogen IX biosynthetic process"/>
    <property type="evidence" value="ECO:0007669"/>
    <property type="project" value="UniProtKB-UniPathway"/>
</dbReference>
<dbReference type="GO" id="GO:0005829">
    <property type="term" value="C:cytosol"/>
    <property type="evidence" value="ECO:0007669"/>
    <property type="project" value="TreeGrafter"/>
</dbReference>
<keyword evidence="7 13" id="KW-0627">Porphyrin biosynthesis</keyword>
<feature type="active site" description="Schiff-base intermediate with substrate" evidence="9">
    <location>
        <position position="194"/>
    </location>
</feature>
<dbReference type="InterPro" id="IPR013785">
    <property type="entry name" value="Aldolase_TIM"/>
</dbReference>
<dbReference type="EMBL" id="JNOC01000044">
    <property type="protein sequence ID" value="KPH55403.1"/>
    <property type="molecule type" value="Genomic_DNA"/>
</dbReference>
<dbReference type="Gene3D" id="3.20.20.70">
    <property type="entry name" value="Aldolase class I"/>
    <property type="match status" value="1"/>
</dbReference>
<protein>
    <recommendedName>
        <fullName evidence="4 13">Delta-aminolevulinic acid dehydratase</fullName>
        <ecNumber evidence="3 13">4.2.1.24</ecNumber>
    </recommendedName>
</protein>
<evidence type="ECO:0000256" key="3">
    <source>
        <dbReference type="ARBA" id="ARBA00012053"/>
    </source>
</evidence>
<evidence type="ECO:0000256" key="9">
    <source>
        <dbReference type="PIRSR" id="PIRSR001415-1"/>
    </source>
</evidence>
<evidence type="ECO:0000256" key="13">
    <source>
        <dbReference type="RuleBase" id="RU000515"/>
    </source>
</evidence>
<evidence type="ECO:0000256" key="4">
    <source>
        <dbReference type="ARBA" id="ARBA00020771"/>
    </source>
</evidence>
<dbReference type="InterPro" id="IPR030656">
    <property type="entry name" value="ALAD_AS"/>
</dbReference>
<keyword evidence="11" id="KW-0479">Metal-binding</keyword>
<evidence type="ECO:0000256" key="7">
    <source>
        <dbReference type="ARBA" id="ARBA00023244"/>
    </source>
</evidence>
<feature type="binding site" evidence="10">
    <location>
        <position position="216"/>
    </location>
    <ligand>
        <name>5-aminolevulinate</name>
        <dbReference type="ChEBI" id="CHEBI:356416"/>
        <label>1</label>
    </ligand>
</feature>
<dbReference type="InterPro" id="IPR001731">
    <property type="entry name" value="ALAD"/>
</dbReference>
<feature type="binding site" evidence="10">
    <location>
        <position position="312"/>
    </location>
    <ligand>
        <name>5-aminolevulinate</name>
        <dbReference type="ChEBI" id="CHEBI:356416"/>
        <label>2</label>
    </ligand>
</feature>
<comment type="similarity">
    <text evidence="2 14">Belongs to the ALAD family.</text>
</comment>
<comment type="pathway">
    <text evidence="1">Porphyrin-containing compound metabolism; protoporphyrin-IX biosynthesis; coproporphyrinogen-III from 5-aminolevulinate: step 1/4.</text>
</comment>
<dbReference type="Proteomes" id="UP000037997">
    <property type="component" value="Unassembled WGS sequence"/>
</dbReference>
<dbReference type="AlphaFoldDB" id="A0A0N1MQC6"/>
<feature type="binding site" evidence="10">
    <location>
        <position position="204"/>
    </location>
    <ligand>
        <name>5-aminolevulinate</name>
        <dbReference type="ChEBI" id="CHEBI:356416"/>
        <label>1</label>
    </ligand>
</feature>
<dbReference type="STRING" id="35818.HPU229336_03520"/>
<evidence type="ECO:0000256" key="6">
    <source>
        <dbReference type="ARBA" id="ARBA00023239"/>
    </source>
</evidence>
<comment type="caution">
    <text evidence="15">The sequence shown here is derived from an EMBL/GenBank/DDBJ whole genome shotgun (WGS) entry which is preliminary data.</text>
</comment>
<sequence length="321" mass="35953">MFKRLRRMRLNPNIREMLTETTLSKKDLIYPLFITHGSGVKNPIESMPEVYQLSIDEALKECEVLQKLGIFSILLFGIPKIKDSVGSEALSQEGIIAQATRAIKEKFPDLLVCVDLCFCEYTDHGHCGILSPKLNSVDNDLTLEILNKQALILAQNGADIIAPSAMMDGMIISLRQALDSNGFEYIPLMSYSTKFASGYYGPFRDVAQSTPSFGDRKSYQQNPANRREAILESLEDEAQGADILMVKPALAYLDIIRDIRERTLLPLAAYNVSGEYAMLKFAQKANLIDYERVLLETMLGFKRAGADIIITYHAKEIAKLI</sequence>
<feature type="active site" description="Schiff-base intermediate with substrate" evidence="9">
    <location>
        <position position="247"/>
    </location>
</feature>
<comment type="subunit">
    <text evidence="13">Homooctamer.</text>
</comment>
<evidence type="ECO:0000313" key="16">
    <source>
        <dbReference type="Proteomes" id="UP000037997"/>
    </source>
</evidence>
<evidence type="ECO:0000256" key="14">
    <source>
        <dbReference type="RuleBase" id="RU004161"/>
    </source>
</evidence>